<dbReference type="PANTHER" id="PTHR42957:SF1">
    <property type="entry name" value="HELICASE MJ1565-RELATED"/>
    <property type="match status" value="1"/>
</dbReference>
<dbReference type="InterPro" id="IPR002789">
    <property type="entry name" value="HerA_central"/>
</dbReference>
<dbReference type="PANTHER" id="PTHR42957">
    <property type="entry name" value="HELICASE MJ1565-RELATED"/>
    <property type="match status" value="1"/>
</dbReference>
<protein>
    <submittedName>
        <fullName evidence="2">ATP-binding protein</fullName>
    </submittedName>
</protein>
<gene>
    <name evidence="2" type="ORF">QDQ51_01345</name>
</gene>
<dbReference type="EMBL" id="JARVQW010000001">
    <property type="protein sequence ID" value="MDH2304063.1"/>
    <property type="molecule type" value="Genomic_DNA"/>
</dbReference>
<dbReference type="SUPFAM" id="SSF52540">
    <property type="entry name" value="P-loop containing nucleoside triphosphate hydrolases"/>
    <property type="match status" value="1"/>
</dbReference>
<organism evidence="2 3">
    <name type="scientific">Providencia rettgeri</name>
    <dbReference type="NCBI Taxonomy" id="587"/>
    <lineage>
        <taxon>Bacteria</taxon>
        <taxon>Pseudomonadati</taxon>
        <taxon>Pseudomonadota</taxon>
        <taxon>Gammaproteobacteria</taxon>
        <taxon>Enterobacterales</taxon>
        <taxon>Morganellaceae</taxon>
        <taxon>Providencia</taxon>
    </lineage>
</organism>
<accession>A0AB35L4S0</accession>
<dbReference type="Gene3D" id="3.40.50.300">
    <property type="entry name" value="P-loop containing nucleotide triphosphate hydrolases"/>
    <property type="match status" value="2"/>
</dbReference>
<dbReference type="InterPro" id="IPR027417">
    <property type="entry name" value="P-loop_NTPase"/>
</dbReference>
<name>A0AB35L4S0_PRORE</name>
<dbReference type="InterPro" id="IPR008571">
    <property type="entry name" value="HerA-like"/>
</dbReference>
<sequence>MTILVGEVIGINGIKITINLYEESNKDTLFYDGKTFKGVSIREFIQIKRGFKDIICIVEGEYLDEKRYQANDDIRYYIRTVEARPIGYFEHKKFNEGVKHLPLIKDKVYLLEEDKLPDIFGRSDGNSFVIGKLLKENYPISLRWDKIFNTHIGIFGNSGSGKSNTLTKLYTTLFSEKINNIIGKSKFIIIDFNGEYTSDQFVSSDNKVVYNLGTSGDGSQFPLLEGEFWNIETLSILFQATKNTQRPFINRIILGRKRFLNNSDSLNIYFKKTFERIFTSALPKPDSLDLIKELTEVLELYDLSEKLSMVLWNVKDSYFYILNNTFFNTDSKGYDKIFKTMVESVVFSNLDAFDEFKLRCNLQLINDLLSGYVQYEFIQPLLKRIDSSLNSLKEVISVINEDIEQKTVTVISLRKCNDQNIKKVLPLLISKHYYNPHKNKVGNPPNSTVHLLIDEAHNILSHQSTRETESWKDYRLEQFEEIIKEGRKFGFFLTLSSQRPADISPTIMSQIHNFFIHRLVNDRDLFLIDNTISTLDSISRNMIPNLSKGCCIVTGTSFDIPMVLQVDLLDKTQQPDSEDVDLVSLWSDNERAQNLEE</sequence>
<dbReference type="RefSeq" id="WP_272671065.1">
    <property type="nucleotide sequence ID" value="NZ_JARVQW010000001.1"/>
</dbReference>
<feature type="domain" description="Helicase HerA central" evidence="1">
    <location>
        <begin position="129"/>
        <end position="328"/>
    </location>
</feature>
<reference evidence="2" key="1">
    <citation type="submission" date="2023-04" db="EMBL/GenBank/DDBJ databases">
        <authorList>
            <person name="Li W."/>
        </authorList>
    </citation>
    <scope>NUCLEOTIDE SEQUENCE</scope>
    <source>
        <strain evidence="2">QITACRE101</strain>
    </source>
</reference>
<dbReference type="Pfam" id="PF01935">
    <property type="entry name" value="DUF87"/>
    <property type="match status" value="1"/>
</dbReference>
<evidence type="ECO:0000313" key="2">
    <source>
        <dbReference type="EMBL" id="MDH2304063.1"/>
    </source>
</evidence>
<dbReference type="Proteomes" id="UP001162044">
    <property type="component" value="Unassembled WGS sequence"/>
</dbReference>
<dbReference type="GO" id="GO:0005524">
    <property type="term" value="F:ATP binding"/>
    <property type="evidence" value="ECO:0007669"/>
    <property type="project" value="UniProtKB-KW"/>
</dbReference>
<keyword evidence="2" id="KW-0547">Nucleotide-binding</keyword>
<evidence type="ECO:0000259" key="1">
    <source>
        <dbReference type="Pfam" id="PF01935"/>
    </source>
</evidence>
<evidence type="ECO:0000313" key="3">
    <source>
        <dbReference type="Proteomes" id="UP001162044"/>
    </source>
</evidence>
<keyword evidence="2" id="KW-0067">ATP-binding</keyword>
<comment type="caution">
    <text evidence="2">The sequence shown here is derived from an EMBL/GenBank/DDBJ whole genome shotgun (WGS) entry which is preliminary data.</text>
</comment>
<proteinExistence type="predicted"/>
<dbReference type="AlphaFoldDB" id="A0AB35L4S0"/>
<reference evidence="2" key="2">
    <citation type="submission" date="2023-10" db="EMBL/GenBank/DDBJ databases">
        <title>Analysis of Resistance Genes of Carbapenem-resistant Providencia rettgeri.</title>
        <authorList>
            <person name="Liu M."/>
        </authorList>
    </citation>
    <scope>NUCLEOTIDE SEQUENCE</scope>
    <source>
        <strain evidence="2">QITACRE101</strain>
    </source>
</reference>